<dbReference type="InterPro" id="IPR002018">
    <property type="entry name" value="CarbesteraseB"/>
</dbReference>
<keyword evidence="9" id="KW-0472">Membrane</keyword>
<dbReference type="Pfam" id="PF00135">
    <property type="entry name" value="COesterase"/>
    <property type="match status" value="1"/>
</dbReference>
<dbReference type="InterPro" id="IPR050654">
    <property type="entry name" value="AChE-related_enzymes"/>
</dbReference>
<evidence type="ECO:0000313" key="11">
    <source>
        <dbReference type="EMBL" id="KAL3101454.1"/>
    </source>
</evidence>
<evidence type="ECO:0000313" key="12">
    <source>
        <dbReference type="Proteomes" id="UP001620626"/>
    </source>
</evidence>
<keyword evidence="2" id="KW-0719">Serine esterase</keyword>
<dbReference type="Gene3D" id="3.40.50.1820">
    <property type="entry name" value="alpha/beta hydrolase"/>
    <property type="match status" value="1"/>
</dbReference>
<evidence type="ECO:0000256" key="9">
    <source>
        <dbReference type="SAM" id="Phobius"/>
    </source>
</evidence>
<keyword evidence="3 8" id="KW-0378">Hydrolase</keyword>
<dbReference type="CDD" id="cd00312">
    <property type="entry name" value="Esterase_lipase"/>
    <property type="match status" value="1"/>
</dbReference>
<dbReference type="PRINTS" id="PR00878">
    <property type="entry name" value="CHOLNESTRASE"/>
</dbReference>
<keyword evidence="9" id="KW-1133">Transmembrane helix</keyword>
<dbReference type="PROSITE" id="PS00941">
    <property type="entry name" value="CARBOXYLESTERASE_B_2"/>
    <property type="match status" value="1"/>
</dbReference>
<gene>
    <name evidence="11" type="ORF">niasHT_020773</name>
</gene>
<keyword evidence="12" id="KW-1185">Reference proteome</keyword>
<dbReference type="EMBL" id="JBICBT010000780">
    <property type="protein sequence ID" value="KAL3101454.1"/>
    <property type="molecule type" value="Genomic_DNA"/>
</dbReference>
<dbReference type="InterPro" id="IPR019826">
    <property type="entry name" value="Carboxylesterase_B_AS"/>
</dbReference>
<feature type="domain" description="Carboxylesterase type B" evidence="10">
    <location>
        <begin position="47"/>
        <end position="590"/>
    </location>
</feature>
<accession>A0ABD2KG59</accession>
<keyword evidence="4" id="KW-0531">Neurotransmitter degradation</keyword>
<feature type="active site" description="Acyl-ester intermediate" evidence="7">
    <location>
        <position position="235"/>
    </location>
</feature>
<name>A0ABD2KG59_9BILA</name>
<evidence type="ECO:0000256" key="3">
    <source>
        <dbReference type="ARBA" id="ARBA00022801"/>
    </source>
</evidence>
<feature type="transmembrane region" description="Helical" evidence="9">
    <location>
        <begin position="20"/>
        <end position="40"/>
    </location>
</feature>
<dbReference type="GO" id="GO:0003990">
    <property type="term" value="F:acetylcholinesterase activity"/>
    <property type="evidence" value="ECO:0007669"/>
    <property type="project" value="UniProtKB-EC"/>
</dbReference>
<protein>
    <recommendedName>
        <fullName evidence="8">Carboxylic ester hydrolase</fullName>
        <ecNumber evidence="8">3.1.1.-</ecNumber>
    </recommendedName>
</protein>
<keyword evidence="5" id="KW-1015">Disulfide bond</keyword>
<dbReference type="SUPFAM" id="SSF53474">
    <property type="entry name" value="alpha/beta-Hydrolases"/>
    <property type="match status" value="1"/>
</dbReference>
<feature type="active site" description="Charge relay system" evidence="7">
    <location>
        <position position="372"/>
    </location>
</feature>
<reference evidence="11 12" key="1">
    <citation type="submission" date="2024-10" db="EMBL/GenBank/DDBJ databases">
        <authorList>
            <person name="Kim D."/>
        </authorList>
    </citation>
    <scope>NUCLEOTIDE SEQUENCE [LARGE SCALE GENOMIC DNA]</scope>
    <source>
        <strain evidence="11">BH-2024</strain>
    </source>
</reference>
<dbReference type="FunFam" id="3.40.50.1820:FF:000029">
    <property type="entry name" value="Acetylcholinesterase"/>
    <property type="match status" value="1"/>
</dbReference>
<dbReference type="EC" id="3.1.1.-" evidence="8"/>
<evidence type="ECO:0000256" key="2">
    <source>
        <dbReference type="ARBA" id="ARBA00022487"/>
    </source>
</evidence>
<evidence type="ECO:0000256" key="5">
    <source>
        <dbReference type="ARBA" id="ARBA00023157"/>
    </source>
</evidence>
<evidence type="ECO:0000256" key="4">
    <source>
        <dbReference type="ARBA" id="ARBA00022867"/>
    </source>
</evidence>
<dbReference type="Proteomes" id="UP001620626">
    <property type="component" value="Unassembled WGS sequence"/>
</dbReference>
<dbReference type="PROSITE" id="PS00122">
    <property type="entry name" value="CARBOXYLESTERASE_B_1"/>
    <property type="match status" value="1"/>
</dbReference>
<evidence type="ECO:0000256" key="7">
    <source>
        <dbReference type="PIRSR" id="PIRSR600997-1"/>
    </source>
</evidence>
<dbReference type="InterPro" id="IPR029058">
    <property type="entry name" value="AB_hydrolase_fold"/>
</dbReference>
<keyword evidence="9" id="KW-0812">Transmembrane</keyword>
<evidence type="ECO:0000256" key="6">
    <source>
        <dbReference type="ARBA" id="ARBA00048484"/>
    </source>
</evidence>
<dbReference type="PANTHER" id="PTHR43918">
    <property type="entry name" value="ACETYLCHOLINESTERASE"/>
    <property type="match status" value="1"/>
</dbReference>
<proteinExistence type="inferred from homology"/>
<sequence length="662" mass="75697">MIGPQVISRLCLRNIIHSSVIALCVIISLMQSVFCSVPYVSLRDGSPLFGIYSQAPTGKTVTQFLGVPFAEPPIGKLRFRRPVPKKPWRDQWNATTFRDSCVQSPDTYFGDFYGATMWNSNVPYSEDCLYLNIYVPGEMNSERRLPILFWIYGGGFWSGTASLDVYDGNILSSEEDVIVVTVNYRVTVFGFLYLGREEAPGNMGLWDQLLALKWVQQNIESFGGDPALITLFGESAGAASINMHMLSPRSQPFFARAIIQSGSATAPWAVENKQVALHRAVILYDYMKCGGAKEKMSQLAPEAWNLDAVLECLLKASSERLRDAEWSPVMEFADFPWVPVIDGDFLEQSVSSSLKQGNFKRTQLLVGSNKDEAIYFIVYQLADIFPPSEFFSKKEFITTRELWLKSISNLLPRQILKSSLSLQAIVQQYEPDGELPVEWWQWVDSLDKMLGDLLFTCNVNEFALAHSEHGAPTFYYVFSHRASQQTWPEWMGVLHGYEINFIFGEPYNRKQFNYTREERELSSRFMRYWANFARTGDPNRNADGSYTADTWPTYNTKSMEYMNLTVESDYSLRGARRIGTGPRRKQCKFWKQLMPKLLLLSADLGESFIRWKQHMERWEQEYMADWEAAMNRWSRFQSYRDRDIAESIDQQGTCVGGGGGGS</sequence>
<dbReference type="InterPro" id="IPR019819">
    <property type="entry name" value="Carboxylesterase_B_CS"/>
</dbReference>
<dbReference type="InterPro" id="IPR000997">
    <property type="entry name" value="Cholinesterase"/>
</dbReference>
<dbReference type="PANTHER" id="PTHR43918:SF12">
    <property type="entry name" value="ACETYLCHOLINESTERASE 1"/>
    <property type="match status" value="1"/>
</dbReference>
<comment type="similarity">
    <text evidence="1 8">Belongs to the type-B carboxylesterase/lipase family.</text>
</comment>
<comment type="catalytic activity">
    <reaction evidence="6">
        <text>acetylcholine + H2O = choline + acetate + H(+)</text>
        <dbReference type="Rhea" id="RHEA:17561"/>
        <dbReference type="ChEBI" id="CHEBI:15354"/>
        <dbReference type="ChEBI" id="CHEBI:15355"/>
        <dbReference type="ChEBI" id="CHEBI:15377"/>
        <dbReference type="ChEBI" id="CHEBI:15378"/>
        <dbReference type="ChEBI" id="CHEBI:30089"/>
        <dbReference type="EC" id="3.1.1.7"/>
    </reaction>
</comment>
<dbReference type="AlphaFoldDB" id="A0ABD2KG59"/>
<organism evidence="11 12">
    <name type="scientific">Heterodera trifolii</name>
    <dbReference type="NCBI Taxonomy" id="157864"/>
    <lineage>
        <taxon>Eukaryota</taxon>
        <taxon>Metazoa</taxon>
        <taxon>Ecdysozoa</taxon>
        <taxon>Nematoda</taxon>
        <taxon>Chromadorea</taxon>
        <taxon>Rhabditida</taxon>
        <taxon>Tylenchina</taxon>
        <taxon>Tylenchomorpha</taxon>
        <taxon>Tylenchoidea</taxon>
        <taxon>Heteroderidae</taxon>
        <taxon>Heteroderinae</taxon>
        <taxon>Heterodera</taxon>
    </lineage>
</organism>
<evidence type="ECO:0000259" key="10">
    <source>
        <dbReference type="Pfam" id="PF00135"/>
    </source>
</evidence>
<evidence type="ECO:0000256" key="1">
    <source>
        <dbReference type="ARBA" id="ARBA00005964"/>
    </source>
</evidence>
<comment type="caution">
    <text evidence="11">The sequence shown here is derived from an EMBL/GenBank/DDBJ whole genome shotgun (WGS) entry which is preliminary data.</text>
</comment>
<feature type="active site" description="Charge relay system" evidence="7">
    <location>
        <position position="495"/>
    </location>
</feature>
<evidence type="ECO:0000256" key="8">
    <source>
        <dbReference type="RuleBase" id="RU361235"/>
    </source>
</evidence>